<name>A0A5J9UAL9_9POAL</name>
<evidence type="ECO:0000313" key="2">
    <source>
        <dbReference type="EMBL" id="TVU20673.1"/>
    </source>
</evidence>
<dbReference type="Proteomes" id="UP000324897">
    <property type="component" value="Chromosome 7"/>
</dbReference>
<keyword evidence="1" id="KW-0732">Signal</keyword>
<dbReference type="EMBL" id="RWGY01000029">
    <property type="protein sequence ID" value="TVU20673.1"/>
    <property type="molecule type" value="Genomic_DNA"/>
</dbReference>
<evidence type="ECO:0000313" key="3">
    <source>
        <dbReference type="Proteomes" id="UP000324897"/>
    </source>
</evidence>
<feature type="non-terminal residue" evidence="2">
    <location>
        <position position="1"/>
    </location>
</feature>
<reference evidence="2 3" key="1">
    <citation type="journal article" date="2019" name="Sci. Rep.">
        <title>A high-quality genome of Eragrostis curvula grass provides insights into Poaceae evolution and supports new strategies to enhance forage quality.</title>
        <authorList>
            <person name="Carballo J."/>
            <person name="Santos B.A.C.M."/>
            <person name="Zappacosta D."/>
            <person name="Garbus I."/>
            <person name="Selva J.P."/>
            <person name="Gallo C.A."/>
            <person name="Diaz A."/>
            <person name="Albertini E."/>
            <person name="Caccamo M."/>
            <person name="Echenique V."/>
        </authorList>
    </citation>
    <scope>NUCLEOTIDE SEQUENCE [LARGE SCALE GENOMIC DNA]</scope>
    <source>
        <strain evidence="3">cv. Victoria</strain>
        <tissue evidence="2">Leaf</tissue>
    </source>
</reference>
<dbReference type="AlphaFoldDB" id="A0A5J9UAL9"/>
<sequence>MVHLRWGCACACGVLDGVCVVEDVIYILEDIGRGSMPFYAITDRGTGPGAVLLPQHPCQDGISGVNVADENS</sequence>
<keyword evidence="3" id="KW-1185">Reference proteome</keyword>
<feature type="signal peptide" evidence="1">
    <location>
        <begin position="1"/>
        <end position="17"/>
    </location>
</feature>
<accession>A0A5J9UAL9</accession>
<gene>
    <name evidence="2" type="ORF">EJB05_36891</name>
</gene>
<dbReference type="Gramene" id="TVU20673">
    <property type="protein sequence ID" value="TVU20673"/>
    <property type="gene ID" value="EJB05_36891"/>
</dbReference>
<evidence type="ECO:0000256" key="1">
    <source>
        <dbReference type="SAM" id="SignalP"/>
    </source>
</evidence>
<organism evidence="2 3">
    <name type="scientific">Eragrostis curvula</name>
    <name type="common">weeping love grass</name>
    <dbReference type="NCBI Taxonomy" id="38414"/>
    <lineage>
        <taxon>Eukaryota</taxon>
        <taxon>Viridiplantae</taxon>
        <taxon>Streptophyta</taxon>
        <taxon>Embryophyta</taxon>
        <taxon>Tracheophyta</taxon>
        <taxon>Spermatophyta</taxon>
        <taxon>Magnoliopsida</taxon>
        <taxon>Liliopsida</taxon>
        <taxon>Poales</taxon>
        <taxon>Poaceae</taxon>
        <taxon>PACMAD clade</taxon>
        <taxon>Chloridoideae</taxon>
        <taxon>Eragrostideae</taxon>
        <taxon>Eragrostidinae</taxon>
        <taxon>Eragrostis</taxon>
    </lineage>
</organism>
<protein>
    <submittedName>
        <fullName evidence="2">Uncharacterized protein</fullName>
    </submittedName>
</protein>
<proteinExistence type="predicted"/>
<comment type="caution">
    <text evidence="2">The sequence shown here is derived from an EMBL/GenBank/DDBJ whole genome shotgun (WGS) entry which is preliminary data.</text>
</comment>
<feature type="chain" id="PRO_5023879255" evidence="1">
    <location>
        <begin position="18"/>
        <end position="72"/>
    </location>
</feature>